<organism evidence="2 3">
    <name type="scientific">Dankookia rubra</name>
    <dbReference type="NCBI Taxonomy" id="1442381"/>
    <lineage>
        <taxon>Bacteria</taxon>
        <taxon>Pseudomonadati</taxon>
        <taxon>Pseudomonadota</taxon>
        <taxon>Alphaproteobacteria</taxon>
        <taxon>Acetobacterales</taxon>
        <taxon>Roseomonadaceae</taxon>
        <taxon>Dankookia</taxon>
    </lineage>
</organism>
<proteinExistence type="predicted"/>
<evidence type="ECO:0000313" key="3">
    <source>
        <dbReference type="Proteomes" id="UP000295096"/>
    </source>
</evidence>
<dbReference type="Pfam" id="PF18743">
    <property type="entry name" value="AHJR-like"/>
    <property type="match status" value="1"/>
</dbReference>
<dbReference type="Proteomes" id="UP000295096">
    <property type="component" value="Unassembled WGS sequence"/>
</dbReference>
<dbReference type="EMBL" id="SMSJ01000024">
    <property type="protein sequence ID" value="TDH61212.1"/>
    <property type="molecule type" value="Genomic_DNA"/>
</dbReference>
<evidence type="ECO:0000313" key="2">
    <source>
        <dbReference type="EMBL" id="TDH61212.1"/>
    </source>
</evidence>
<name>A0A4R5QDG1_9PROT</name>
<dbReference type="RefSeq" id="WP_133289953.1">
    <property type="nucleotide sequence ID" value="NZ_SMSJ01000024.1"/>
</dbReference>
<gene>
    <name evidence="2" type="ORF">E2C06_17715</name>
</gene>
<feature type="domain" description="REase AHJR-like" evidence="1">
    <location>
        <begin position="19"/>
        <end position="106"/>
    </location>
</feature>
<comment type="caution">
    <text evidence="2">The sequence shown here is derived from an EMBL/GenBank/DDBJ whole genome shotgun (WGS) entry which is preliminary data.</text>
</comment>
<keyword evidence="3" id="KW-1185">Reference proteome</keyword>
<accession>A0A4R5QDG1</accession>
<sequence>MTSAASTAGPEASFWASNVLRNLKLSLEAKGMQFFVDPPRNVIPSFLGDYKPDAIALGRDGGIVFEVKRGPNMGANRRVADISERVSREKGWEFRAIYLTPPADRLPDIPVPTWQQLQRALGEVEALATGGHQGAALLAGWSALEAMAHLARANSGSAAPKPLSPLQAVQALAEEGYVEANVATRLRGFATTRNAVAHGNLSVEVTQEQAESLLQDLRSIFTAIEEVEHTPAGG</sequence>
<protein>
    <recommendedName>
        <fullName evidence="1">REase AHJR-like domain-containing protein</fullName>
    </recommendedName>
</protein>
<dbReference type="InterPro" id="IPR040902">
    <property type="entry name" value="AHJR-like"/>
</dbReference>
<dbReference type="AlphaFoldDB" id="A0A4R5QDG1"/>
<dbReference type="OrthoDB" id="8220232at2"/>
<reference evidence="2 3" key="1">
    <citation type="journal article" date="2016" name="J. Microbiol.">
        <title>Dankookia rubra gen. nov., sp. nov., an alphaproteobacterium isolated from sediment of a shallow stream.</title>
        <authorList>
            <person name="Kim W.H."/>
            <person name="Kim D.H."/>
            <person name="Kang K."/>
            <person name="Ahn T.Y."/>
        </authorList>
    </citation>
    <scope>NUCLEOTIDE SEQUENCE [LARGE SCALE GENOMIC DNA]</scope>
    <source>
        <strain evidence="2 3">JCM30602</strain>
    </source>
</reference>
<evidence type="ECO:0000259" key="1">
    <source>
        <dbReference type="Pfam" id="PF18743"/>
    </source>
</evidence>